<dbReference type="AlphaFoldDB" id="A0A9N9RPN0"/>
<evidence type="ECO:0000256" key="3">
    <source>
        <dbReference type="ARBA" id="ARBA00022692"/>
    </source>
</evidence>
<evidence type="ECO:0000313" key="8">
    <source>
        <dbReference type="EMBL" id="CAG9802420.1"/>
    </source>
</evidence>
<name>A0A9N9RPN0_9DIPT</name>
<keyword evidence="5 7" id="KW-0472">Membrane</keyword>
<gene>
    <name evidence="8" type="ORF">CHIRRI_LOCUS5331</name>
</gene>
<feature type="transmembrane region" description="Helical" evidence="7">
    <location>
        <begin position="189"/>
        <end position="207"/>
    </location>
</feature>
<feature type="transmembrane region" description="Helical" evidence="7">
    <location>
        <begin position="304"/>
        <end position="325"/>
    </location>
</feature>
<feature type="transmembrane region" description="Helical" evidence="7">
    <location>
        <begin position="135"/>
        <end position="153"/>
    </location>
</feature>
<evidence type="ECO:0000256" key="4">
    <source>
        <dbReference type="ARBA" id="ARBA00022989"/>
    </source>
</evidence>
<keyword evidence="9" id="KW-1185">Reference proteome</keyword>
<protein>
    <recommendedName>
        <fullName evidence="10">Transmembrane protein 120 homolog</fullName>
    </recommendedName>
</protein>
<organism evidence="8 9">
    <name type="scientific">Chironomus riparius</name>
    <dbReference type="NCBI Taxonomy" id="315576"/>
    <lineage>
        <taxon>Eukaryota</taxon>
        <taxon>Metazoa</taxon>
        <taxon>Ecdysozoa</taxon>
        <taxon>Arthropoda</taxon>
        <taxon>Hexapoda</taxon>
        <taxon>Insecta</taxon>
        <taxon>Pterygota</taxon>
        <taxon>Neoptera</taxon>
        <taxon>Endopterygota</taxon>
        <taxon>Diptera</taxon>
        <taxon>Nematocera</taxon>
        <taxon>Chironomoidea</taxon>
        <taxon>Chironomidae</taxon>
        <taxon>Chironominae</taxon>
        <taxon>Chironomus</taxon>
    </lineage>
</organism>
<dbReference type="OrthoDB" id="2015098at2759"/>
<accession>A0A9N9RPN0</accession>
<dbReference type="Proteomes" id="UP001153620">
    <property type="component" value="Chromosome 2"/>
</dbReference>
<comment type="similarity">
    <text evidence="2">Belongs to the TMEM120 family.</text>
</comment>
<evidence type="ECO:0000256" key="1">
    <source>
        <dbReference type="ARBA" id="ARBA00004141"/>
    </source>
</evidence>
<dbReference type="InterPro" id="IPR012926">
    <property type="entry name" value="TMEM120A/B"/>
</dbReference>
<dbReference type="PANTHER" id="PTHR21433:SF0">
    <property type="entry name" value="TRANSMEMBRANE PROTEIN 120 HOMOLOG"/>
    <property type="match status" value="1"/>
</dbReference>
<feature type="coiled-coil region" evidence="6">
    <location>
        <begin position="4"/>
        <end position="38"/>
    </location>
</feature>
<dbReference type="Pfam" id="PF07851">
    <property type="entry name" value="TMEM120A-B"/>
    <property type="match status" value="1"/>
</dbReference>
<dbReference type="EMBL" id="OU895878">
    <property type="protein sequence ID" value="CAG9802420.1"/>
    <property type="molecule type" value="Genomic_DNA"/>
</dbReference>
<keyword evidence="4 7" id="KW-1133">Transmembrane helix</keyword>
<comment type="subcellular location">
    <subcellularLocation>
        <location evidence="1">Membrane</location>
        <topology evidence="1">Multi-pass membrane protein</topology>
    </subcellularLocation>
</comment>
<evidence type="ECO:0000313" key="9">
    <source>
        <dbReference type="Proteomes" id="UP001153620"/>
    </source>
</evidence>
<dbReference type="PANTHER" id="PTHR21433">
    <property type="entry name" value="TRANSMEMBRANE PROTEIN INDUCED BY TUMOR NECROSIS FACTOR ALPHA"/>
    <property type="match status" value="1"/>
</dbReference>
<reference evidence="8" key="1">
    <citation type="submission" date="2022-01" db="EMBL/GenBank/DDBJ databases">
        <authorList>
            <person name="King R."/>
        </authorList>
    </citation>
    <scope>NUCLEOTIDE SEQUENCE</scope>
</reference>
<reference evidence="8" key="2">
    <citation type="submission" date="2022-10" db="EMBL/GenBank/DDBJ databases">
        <authorList>
            <consortium name="ENA_rothamsted_submissions"/>
            <consortium name="culmorum"/>
            <person name="King R."/>
        </authorList>
    </citation>
    <scope>NUCLEOTIDE SEQUENCE</scope>
</reference>
<evidence type="ECO:0008006" key="10">
    <source>
        <dbReference type="Google" id="ProtNLM"/>
    </source>
</evidence>
<dbReference type="GO" id="GO:0016020">
    <property type="term" value="C:membrane"/>
    <property type="evidence" value="ECO:0007669"/>
    <property type="project" value="UniProtKB-SubCell"/>
</dbReference>
<evidence type="ECO:0000256" key="7">
    <source>
        <dbReference type="SAM" id="Phobius"/>
    </source>
</evidence>
<feature type="transmembrane region" description="Helical" evidence="7">
    <location>
        <begin position="219"/>
        <end position="236"/>
    </location>
</feature>
<evidence type="ECO:0000256" key="2">
    <source>
        <dbReference type="ARBA" id="ARBA00009700"/>
    </source>
</evidence>
<keyword evidence="3 7" id="KW-0812">Transmembrane</keyword>
<feature type="transmembrane region" description="Helical" evidence="7">
    <location>
        <begin position="263"/>
        <end position="284"/>
    </location>
</feature>
<sequence length="378" mass="44873">MSEIDVLIREWDELSNEYKSLENVNKSYLELLDGLEEMQSKCTKDISHQRYRMLQIAKTFRNCQALKQKSSDDVAKLEELDKDMLKRKAQLHEIEQSLPQKNSLYLKIILGNVNVSILNRAEKVRYKDDYEKFKFILNIIGLTMAVLNLLINFRALELAFMFLLVWYYCTLTIRESILKVNGSRIKGWWRMHHFISTVCAGVLLIWPQGEIWQLFRTQFMYFNVYISFIQYLQFAYQKGVLYRLKALGERHDMDITIEGFHSWMWKGLTFLLPFLIGGYVYQAYNSYTLYNLSKHKDAPWQVSVLSILFLFLFIGNTWTTIMIIPQKLQGQIKERYRLKSMSWAMRIRQQIKGEKAEKIRMSESHDDGYIEAETAKSK</sequence>
<keyword evidence="6" id="KW-0175">Coiled coil</keyword>
<evidence type="ECO:0000256" key="6">
    <source>
        <dbReference type="SAM" id="Coils"/>
    </source>
</evidence>
<evidence type="ECO:0000256" key="5">
    <source>
        <dbReference type="ARBA" id="ARBA00023136"/>
    </source>
</evidence>
<proteinExistence type="inferred from homology"/>